<feature type="compositionally biased region" description="Polar residues" evidence="1">
    <location>
        <begin position="155"/>
        <end position="164"/>
    </location>
</feature>
<sequence>MEHLELDNDDVEEHGVSVNINTSRERLLKLLSKKVKKRRTRSTSKNLHQQSEMQNDCDDTSLVVHKDKEPLTNFSVYKDSELVSMLRTVGLDTRGFSREVLIQNCKSYHELIIPPSPPDLDDDQAMSCPISSVIDSTILPAFTFEVPMYSNRFADQTSSTSNLPSLEHGRFSYPRPRPTTNLVPSKKNKGKAKEKSPPVSESEYQPSDTETIETNKGPQRIYMDSGVKVGGEGGRASGSAMKGTEQSCSQDPNKEAKNCNAEDQNSRPLEDKDRKLLHELKQQVDSLTHEVVTLNQIIKQHLNNKLEGDSKKKTKGGRTSAHIRFHIDTLLGRRSNDEVLPAPASATDKEKWGYDIDMDKLVYDPNALPLATDSADPCFPYEDGPGHEDSSPQQLAIMWQLMTMAGVSSFRPDFSLSATSCENKWLWDLALKIFVVLVECGEYQGVSLDAENQQFIKKCLNTHVQSLAKTYRQQVSWSPERKQLAAAEIRRGSRMRHLVERRSKFLLKEEIWPLLAIVKQTTSDDETDVEAAAENISNRNGLPCRVRKVLWRSSLLSDIWELVDKCIEKIDKSKPGQSSPRGRQRRPRTRINNGPRSRVEAASGLPNDCLDRSWLENLSPATKAGLEISTKPILAGLKERLQNLEA</sequence>
<name>F4RRG3_MELLP</name>
<evidence type="ECO:0000313" key="3">
    <source>
        <dbReference type="Proteomes" id="UP000001072"/>
    </source>
</evidence>
<dbReference type="RefSeq" id="XP_007411791.1">
    <property type="nucleotide sequence ID" value="XM_007411729.1"/>
</dbReference>
<feature type="region of interest" description="Disordered" evidence="1">
    <location>
        <begin position="571"/>
        <end position="605"/>
    </location>
</feature>
<dbReference type="InParanoid" id="F4RRG3"/>
<protein>
    <submittedName>
        <fullName evidence="2">Uncharacterized protein</fullName>
    </submittedName>
</protein>
<dbReference type="GeneID" id="18934855"/>
<feature type="region of interest" description="Disordered" evidence="1">
    <location>
        <begin position="155"/>
        <end position="271"/>
    </location>
</feature>
<feature type="compositionally biased region" description="Polar residues" evidence="1">
    <location>
        <begin position="202"/>
        <end position="217"/>
    </location>
</feature>
<dbReference type="AlphaFoldDB" id="F4RRG3"/>
<evidence type="ECO:0000313" key="2">
    <source>
        <dbReference type="EMBL" id="EGG05038.1"/>
    </source>
</evidence>
<dbReference type="HOGENOM" id="CLU_007152_1_0_1"/>
<gene>
    <name evidence="2" type="ORF">MELLADRAFT_88363</name>
</gene>
<organism evidence="3">
    <name type="scientific">Melampsora larici-populina (strain 98AG31 / pathotype 3-4-7)</name>
    <name type="common">Poplar leaf rust fungus</name>
    <dbReference type="NCBI Taxonomy" id="747676"/>
    <lineage>
        <taxon>Eukaryota</taxon>
        <taxon>Fungi</taxon>
        <taxon>Dikarya</taxon>
        <taxon>Basidiomycota</taxon>
        <taxon>Pucciniomycotina</taxon>
        <taxon>Pucciniomycetes</taxon>
        <taxon>Pucciniales</taxon>
        <taxon>Melampsoraceae</taxon>
        <taxon>Melampsora</taxon>
    </lineage>
</organism>
<dbReference type="OrthoDB" id="2507498at2759"/>
<dbReference type="KEGG" id="mlr:MELLADRAFT_88363"/>
<accession>F4RRG3</accession>
<evidence type="ECO:0000256" key="1">
    <source>
        <dbReference type="SAM" id="MobiDB-lite"/>
    </source>
</evidence>
<reference evidence="3" key="1">
    <citation type="journal article" date="2011" name="Proc. Natl. Acad. Sci. U.S.A.">
        <title>Obligate biotrophy features unraveled by the genomic analysis of rust fungi.</title>
        <authorList>
            <person name="Duplessis S."/>
            <person name="Cuomo C.A."/>
            <person name="Lin Y.-C."/>
            <person name="Aerts A."/>
            <person name="Tisserant E."/>
            <person name="Veneault-Fourrey C."/>
            <person name="Joly D.L."/>
            <person name="Hacquard S."/>
            <person name="Amselem J."/>
            <person name="Cantarel B.L."/>
            <person name="Chiu R."/>
            <person name="Coutinho P.M."/>
            <person name="Feau N."/>
            <person name="Field M."/>
            <person name="Frey P."/>
            <person name="Gelhaye E."/>
            <person name="Goldberg J."/>
            <person name="Grabherr M.G."/>
            <person name="Kodira C.D."/>
            <person name="Kohler A."/>
            <person name="Kuees U."/>
            <person name="Lindquist E.A."/>
            <person name="Lucas S.M."/>
            <person name="Mago R."/>
            <person name="Mauceli E."/>
            <person name="Morin E."/>
            <person name="Murat C."/>
            <person name="Pangilinan J.L."/>
            <person name="Park R."/>
            <person name="Pearson M."/>
            <person name="Quesneville H."/>
            <person name="Rouhier N."/>
            <person name="Sakthikumar S."/>
            <person name="Salamov A.A."/>
            <person name="Schmutz J."/>
            <person name="Selles B."/>
            <person name="Shapiro H."/>
            <person name="Tanguay P."/>
            <person name="Tuskan G.A."/>
            <person name="Henrissat B."/>
            <person name="Van de Peer Y."/>
            <person name="Rouze P."/>
            <person name="Ellis J.G."/>
            <person name="Dodds P.N."/>
            <person name="Schein J.E."/>
            <person name="Zhong S."/>
            <person name="Hamelin R.C."/>
            <person name="Grigoriev I.V."/>
            <person name="Szabo L.J."/>
            <person name="Martin F."/>
        </authorList>
    </citation>
    <scope>NUCLEOTIDE SEQUENCE [LARGE SCALE GENOMIC DNA]</scope>
    <source>
        <strain evidence="3">98AG31 / pathotype 3-4-7</strain>
    </source>
</reference>
<dbReference type="Proteomes" id="UP000001072">
    <property type="component" value="Unassembled WGS sequence"/>
</dbReference>
<dbReference type="EMBL" id="GL883115">
    <property type="protein sequence ID" value="EGG05038.1"/>
    <property type="molecule type" value="Genomic_DNA"/>
</dbReference>
<keyword evidence="3" id="KW-1185">Reference proteome</keyword>
<dbReference type="VEuPathDB" id="FungiDB:MELLADRAFT_88363"/>
<proteinExistence type="predicted"/>